<name>A0A7W7Y5U9_9BACT</name>
<accession>A0A7W7Y5U9</accession>
<dbReference type="EMBL" id="JACHID010000013">
    <property type="protein sequence ID" value="MBB5022640.1"/>
    <property type="molecule type" value="Genomic_DNA"/>
</dbReference>
<sequence>MELDEALVEELSGLPRHRWSRQIHYFHQQPPQIISQILQQYHQLMHSTDFLQRLRTSSATIHQDREVAYAAFLRQITLYRQIEARERLALQRKDPGNISPLRDKQHKRVSHRIAGKRRGQKKYQILEHQQTIMQLRAEGYSWEKIRQYLKQEYRIDTNREYLRQIMGSHETPT</sequence>
<gene>
    <name evidence="1" type="ORF">HNR37_001978</name>
</gene>
<keyword evidence="2" id="KW-1185">Reference proteome</keyword>
<protein>
    <submittedName>
        <fullName evidence="1">Uncharacterized protein</fullName>
    </submittedName>
</protein>
<dbReference type="Proteomes" id="UP000528322">
    <property type="component" value="Unassembled WGS sequence"/>
</dbReference>
<reference evidence="1 2" key="1">
    <citation type="submission" date="2020-08" db="EMBL/GenBank/DDBJ databases">
        <title>Genomic Encyclopedia of Type Strains, Phase IV (KMG-IV): sequencing the most valuable type-strain genomes for metagenomic binning, comparative biology and taxonomic classification.</title>
        <authorList>
            <person name="Goeker M."/>
        </authorList>
    </citation>
    <scope>NUCLEOTIDE SEQUENCE [LARGE SCALE GENOMIC DNA]</scope>
    <source>
        <strain evidence="1 2">DSM 22071</strain>
    </source>
</reference>
<proteinExistence type="predicted"/>
<evidence type="ECO:0000313" key="2">
    <source>
        <dbReference type="Proteomes" id="UP000528322"/>
    </source>
</evidence>
<comment type="caution">
    <text evidence="1">The sequence shown here is derived from an EMBL/GenBank/DDBJ whole genome shotgun (WGS) entry which is preliminary data.</text>
</comment>
<organism evidence="1 2">
    <name type="scientific">Desulfurispira natronophila</name>
    <dbReference type="NCBI Taxonomy" id="682562"/>
    <lineage>
        <taxon>Bacteria</taxon>
        <taxon>Pseudomonadati</taxon>
        <taxon>Chrysiogenota</taxon>
        <taxon>Chrysiogenia</taxon>
        <taxon>Chrysiogenales</taxon>
        <taxon>Chrysiogenaceae</taxon>
        <taxon>Desulfurispira</taxon>
    </lineage>
</organism>
<dbReference type="RefSeq" id="WP_183733521.1">
    <property type="nucleotide sequence ID" value="NZ_JACHID010000013.1"/>
</dbReference>
<dbReference type="AlphaFoldDB" id="A0A7W7Y5U9"/>
<evidence type="ECO:0000313" key="1">
    <source>
        <dbReference type="EMBL" id="MBB5022640.1"/>
    </source>
</evidence>